<comment type="cofactor">
    <cofactor evidence="6">
        <name>FAD</name>
        <dbReference type="ChEBI" id="CHEBI:57692"/>
    </cofactor>
</comment>
<keyword evidence="3 6" id="KW-0274">FAD</keyword>
<dbReference type="PIRSF" id="PIRSF000332">
    <property type="entry name" value="FMO"/>
    <property type="match status" value="1"/>
</dbReference>
<sequence length="530" mass="60454">MQLLSSEAIMGRRIGIVGAGISGLLACKYALTKGYHPIVFESRNTVGGVWTQTLKTTKLQTCKPFYQFSDYHWPSSVQTLFPDSQQVFDYFQSYANHFNLLKHIRFNTKVVSIKYEGPSDQDIQSWALWGGNGDPFGDKGKWIITTLDLLSQSIENNTQVMEVDFVILCLGRYSDVADMPEFPSGKGPDVFEGMVMHSMEYSALDYENARNLVNGKRVTVVGFQKSALDITIECSNTNGVEHPCTIICRTPHWNATEFFPWKRLYSNRFSQLMLHKPGEGLVLNLLASVLSPLRWGMSKFVENDIKKKQPIEKYDMVPDHSFLQEMSSCSVATVPAGFYENVEKGSIVLKRSKTFTFYKEGVLLDNNSTTHDHMEAIKCDLVIFATGFKGDQKLKDIFASPGFQDCIFGSPSNTLPLYRECVHPRIPQVAVIGFSESAANLFTSEIRCRWLFELLDGKFKLPNIQEMEKDVLEWNKFMKRYSGKYFRRSCMGALHIWYYDQLCKDMGLNPNRKKGFWAELFEPYGPSDYA</sequence>
<accession>A0ABM3QSG9</accession>
<proteinExistence type="inferred from homology"/>
<evidence type="ECO:0000256" key="3">
    <source>
        <dbReference type="ARBA" id="ARBA00022827"/>
    </source>
</evidence>
<keyword evidence="4" id="KW-0521">NADP</keyword>
<comment type="similarity">
    <text evidence="1 6">Belongs to the FMO family.</text>
</comment>
<dbReference type="SUPFAM" id="SSF51905">
    <property type="entry name" value="FAD/NAD(P)-binding domain"/>
    <property type="match status" value="2"/>
</dbReference>
<gene>
    <name evidence="8" type="primary">LOC110794246</name>
</gene>
<dbReference type="InterPro" id="IPR000960">
    <property type="entry name" value="Flavin_mOase"/>
</dbReference>
<dbReference type="InterPro" id="IPR020946">
    <property type="entry name" value="Flavin_mOase-like"/>
</dbReference>
<dbReference type="Pfam" id="PF00743">
    <property type="entry name" value="FMO-like"/>
    <property type="match status" value="1"/>
</dbReference>
<dbReference type="InterPro" id="IPR036188">
    <property type="entry name" value="FAD/NAD-bd_sf"/>
</dbReference>
<dbReference type="GeneID" id="110794246"/>
<dbReference type="InterPro" id="IPR050346">
    <property type="entry name" value="FMO-like"/>
</dbReference>
<reference evidence="7" key="1">
    <citation type="journal article" date="2021" name="Nat. Commun.">
        <title>Genomic analyses provide insights into spinach domestication and the genetic basis of agronomic traits.</title>
        <authorList>
            <person name="Cai X."/>
            <person name="Sun X."/>
            <person name="Xu C."/>
            <person name="Sun H."/>
            <person name="Wang X."/>
            <person name="Ge C."/>
            <person name="Zhang Z."/>
            <person name="Wang Q."/>
            <person name="Fei Z."/>
            <person name="Jiao C."/>
            <person name="Wang Q."/>
        </authorList>
    </citation>
    <scope>NUCLEOTIDE SEQUENCE [LARGE SCALE GENOMIC DNA]</scope>
    <source>
        <strain evidence="7">cv. Varoflay</strain>
    </source>
</reference>
<dbReference type="PANTHER" id="PTHR23023">
    <property type="entry name" value="DIMETHYLANILINE MONOOXYGENASE"/>
    <property type="match status" value="1"/>
</dbReference>
<evidence type="ECO:0000256" key="6">
    <source>
        <dbReference type="RuleBase" id="RU361177"/>
    </source>
</evidence>
<name>A0ABM3QSG9_SPIOL</name>
<keyword evidence="6 8" id="KW-0503">Monooxygenase</keyword>
<evidence type="ECO:0000313" key="7">
    <source>
        <dbReference type="Proteomes" id="UP000813463"/>
    </source>
</evidence>
<keyword evidence="2 6" id="KW-0285">Flavoprotein</keyword>
<organism evidence="7 8">
    <name type="scientific">Spinacia oleracea</name>
    <name type="common">Spinach</name>
    <dbReference type="NCBI Taxonomy" id="3562"/>
    <lineage>
        <taxon>Eukaryota</taxon>
        <taxon>Viridiplantae</taxon>
        <taxon>Streptophyta</taxon>
        <taxon>Embryophyta</taxon>
        <taxon>Tracheophyta</taxon>
        <taxon>Spermatophyta</taxon>
        <taxon>Magnoliopsida</taxon>
        <taxon>eudicotyledons</taxon>
        <taxon>Gunneridae</taxon>
        <taxon>Pentapetalae</taxon>
        <taxon>Caryophyllales</taxon>
        <taxon>Chenopodiaceae</taxon>
        <taxon>Chenopodioideae</taxon>
        <taxon>Anserineae</taxon>
        <taxon>Spinacia</taxon>
    </lineage>
</organism>
<evidence type="ECO:0000256" key="5">
    <source>
        <dbReference type="ARBA" id="ARBA00023002"/>
    </source>
</evidence>
<keyword evidence="5 6" id="KW-0560">Oxidoreductase</keyword>
<evidence type="ECO:0000256" key="4">
    <source>
        <dbReference type="ARBA" id="ARBA00022857"/>
    </source>
</evidence>
<evidence type="ECO:0000313" key="8">
    <source>
        <dbReference type="RefSeq" id="XP_056686303.1"/>
    </source>
</evidence>
<keyword evidence="7" id="KW-1185">Reference proteome</keyword>
<reference evidence="8" key="2">
    <citation type="submission" date="2025-08" db="UniProtKB">
        <authorList>
            <consortium name="RefSeq"/>
        </authorList>
    </citation>
    <scope>IDENTIFICATION</scope>
    <source>
        <tissue evidence="8">Leaf</tissue>
    </source>
</reference>
<dbReference type="Proteomes" id="UP000813463">
    <property type="component" value="Chromosome 5"/>
</dbReference>
<evidence type="ECO:0000256" key="2">
    <source>
        <dbReference type="ARBA" id="ARBA00022630"/>
    </source>
</evidence>
<protein>
    <recommendedName>
        <fullName evidence="6">Flavin-containing monooxygenase</fullName>
        <ecNumber evidence="6">1.-.-.-</ecNumber>
    </recommendedName>
</protein>
<dbReference type="RefSeq" id="XP_056686303.1">
    <property type="nucleotide sequence ID" value="XM_056830325.1"/>
</dbReference>
<dbReference type="GO" id="GO:0004497">
    <property type="term" value="F:monooxygenase activity"/>
    <property type="evidence" value="ECO:0007669"/>
    <property type="project" value="UniProtKB-KW"/>
</dbReference>
<evidence type="ECO:0000256" key="1">
    <source>
        <dbReference type="ARBA" id="ARBA00009183"/>
    </source>
</evidence>
<dbReference type="EC" id="1.-.-.-" evidence="6"/>
<dbReference type="Gene3D" id="3.50.50.60">
    <property type="entry name" value="FAD/NAD(P)-binding domain"/>
    <property type="match status" value="3"/>
</dbReference>